<protein>
    <submittedName>
        <fullName evidence="1">Uncharacterized protein</fullName>
    </submittedName>
</protein>
<dbReference type="InterPro" id="IPR045441">
    <property type="entry name" value="DUF6506"/>
</dbReference>
<dbReference type="RefSeq" id="WP_077864193.1">
    <property type="nucleotide sequence ID" value="NZ_LZYZ01000001.1"/>
</dbReference>
<reference evidence="1 2" key="1">
    <citation type="submission" date="2016-05" db="EMBL/GenBank/DDBJ databases">
        <title>Microbial solvent formation.</title>
        <authorList>
            <person name="Poehlein A."/>
            <person name="Montoya Solano J.D."/>
            <person name="Flitsch S."/>
            <person name="Krabben P."/>
            <person name="Duerre P."/>
            <person name="Daniel R."/>
        </authorList>
    </citation>
    <scope>NUCLEOTIDE SEQUENCE [LARGE SCALE GENOMIC DNA]</scope>
    <source>
        <strain evidence="1 2">L1-8</strain>
    </source>
</reference>
<accession>A0A1S8NJ21</accession>
<gene>
    <name evidence="1" type="ORF">CLOSAC_07560</name>
</gene>
<sequence length="100" mass="10590">MKLKAAFIFIATEANPNKHRTVVDTPNVALTVVGVDNYQEAEKVAIELAKEGITAIELCGGFGIEGTAIINKAVKGKAIVGAVRFDNHPGFGFKSGDDLF</sequence>
<dbReference type="AlphaFoldDB" id="A0A1S8NJ21"/>
<organism evidence="1 2">
    <name type="scientific">Clostridium saccharobutylicum</name>
    <dbReference type="NCBI Taxonomy" id="169679"/>
    <lineage>
        <taxon>Bacteria</taxon>
        <taxon>Bacillati</taxon>
        <taxon>Bacillota</taxon>
        <taxon>Clostridia</taxon>
        <taxon>Eubacteriales</taxon>
        <taxon>Clostridiaceae</taxon>
        <taxon>Clostridium</taxon>
    </lineage>
</organism>
<comment type="caution">
    <text evidence="1">The sequence shown here is derived from an EMBL/GenBank/DDBJ whole genome shotgun (WGS) entry which is preliminary data.</text>
</comment>
<evidence type="ECO:0000313" key="2">
    <source>
        <dbReference type="Proteomes" id="UP000191154"/>
    </source>
</evidence>
<name>A0A1S8NJ21_CLOSA</name>
<proteinExistence type="predicted"/>
<dbReference type="EMBL" id="LZYZ01000001">
    <property type="protein sequence ID" value="OOM16485.1"/>
    <property type="molecule type" value="Genomic_DNA"/>
</dbReference>
<evidence type="ECO:0000313" key="1">
    <source>
        <dbReference type="EMBL" id="OOM16485.1"/>
    </source>
</evidence>
<dbReference type="Pfam" id="PF20116">
    <property type="entry name" value="DUF6506"/>
    <property type="match status" value="1"/>
</dbReference>
<dbReference type="Proteomes" id="UP000191154">
    <property type="component" value="Unassembled WGS sequence"/>
</dbReference>